<feature type="transmembrane region" description="Helical" evidence="9">
    <location>
        <begin position="493"/>
        <end position="519"/>
    </location>
</feature>
<feature type="compositionally biased region" description="Acidic residues" evidence="8">
    <location>
        <begin position="626"/>
        <end position="641"/>
    </location>
</feature>
<dbReference type="InterPro" id="IPR046791">
    <property type="entry name" value="Polycystin_dom"/>
</dbReference>
<evidence type="ECO:0000256" key="2">
    <source>
        <dbReference type="ARBA" id="ARBA00007200"/>
    </source>
</evidence>
<dbReference type="GO" id="GO:0005509">
    <property type="term" value="F:calcium ion binding"/>
    <property type="evidence" value="ECO:0007669"/>
    <property type="project" value="InterPro"/>
</dbReference>
<accession>A0A813JF92</accession>
<dbReference type="PRINTS" id="PR01433">
    <property type="entry name" value="POLYCYSTIN2"/>
</dbReference>
<feature type="domain" description="Polycystin cation channel PKD1/PKD2" evidence="10">
    <location>
        <begin position="296"/>
        <end position="520"/>
    </location>
</feature>
<comment type="similarity">
    <text evidence="2">Belongs to the polycystin family.</text>
</comment>
<reference evidence="12" key="1">
    <citation type="submission" date="2021-02" db="EMBL/GenBank/DDBJ databases">
        <authorList>
            <person name="Dougan E. K."/>
            <person name="Rhodes N."/>
            <person name="Thang M."/>
            <person name="Chan C."/>
        </authorList>
    </citation>
    <scope>NUCLEOTIDE SEQUENCE</scope>
</reference>
<evidence type="ECO:0000256" key="1">
    <source>
        <dbReference type="ARBA" id="ARBA00004141"/>
    </source>
</evidence>
<evidence type="ECO:0000256" key="3">
    <source>
        <dbReference type="ARBA" id="ARBA00022692"/>
    </source>
</evidence>
<dbReference type="InterPro" id="IPR051223">
    <property type="entry name" value="Polycystin"/>
</dbReference>
<dbReference type="GO" id="GO:0016020">
    <property type="term" value="C:membrane"/>
    <property type="evidence" value="ECO:0007669"/>
    <property type="project" value="UniProtKB-SubCell"/>
</dbReference>
<evidence type="ECO:0000256" key="4">
    <source>
        <dbReference type="ARBA" id="ARBA00022989"/>
    </source>
</evidence>
<keyword evidence="3 9" id="KW-0812">Transmembrane</keyword>
<evidence type="ECO:0000256" key="9">
    <source>
        <dbReference type="SAM" id="Phobius"/>
    </source>
</evidence>
<dbReference type="Proteomes" id="UP000626109">
    <property type="component" value="Unassembled WGS sequence"/>
</dbReference>
<feature type="non-terminal residue" evidence="12">
    <location>
        <position position="1"/>
    </location>
</feature>
<dbReference type="Gene3D" id="1.10.287.70">
    <property type="match status" value="1"/>
</dbReference>
<feature type="domain" description="Polycystin" evidence="11">
    <location>
        <begin position="79"/>
        <end position="272"/>
    </location>
</feature>
<evidence type="ECO:0000256" key="5">
    <source>
        <dbReference type="ARBA" id="ARBA00023136"/>
    </source>
</evidence>
<dbReference type="InterPro" id="IPR013122">
    <property type="entry name" value="PKD1_2_channel"/>
</dbReference>
<proteinExistence type="inferred from homology"/>
<dbReference type="Pfam" id="PF20519">
    <property type="entry name" value="Polycystin_dom"/>
    <property type="match status" value="1"/>
</dbReference>
<protein>
    <recommendedName>
        <fullName evidence="14">Polycystin cation channel PKD1/PKD2 domain-containing protein</fullName>
    </recommendedName>
</protein>
<sequence length="706" mass="78837">MSGVPTSGLAILVDEKRVNDLLAQKSGAKAVVRSMCNTLMFCIFVGTFTALALGEPRSQQRAFEAYVRRRFDIDAVMKLDEVDSVTGFWRYCNASFMPGIYGNDTKKYSYPGAVVDRLLPIEGANRLFGVARIRALNIVPNTDCKVADQFSNAFPTCYGPFSNEAFDKDEYGPLNDLGVKIFQYFKDPIDDVHIGNIANYPPGGHMKAITADYLKTSAEFREMETSGFINERTRAIFIDFTIYNFNLGLYAVCRMVYEVAPSGDWTTTFTVDVLIQRHLTALGNGNTEDWLLLIGEAVLVLFVLRYLLEEASEFLGVESKGGRCRPTIKVDYFFDPWNLLDWANMLMMIATLCYKIMTWGKAAPLAAYIGDPEFADVMSYTNFSSVAKNIRLIHTLTAFNAILTWFKAVKYINIIPYITTLMSTVEMAKKAIGSWVIISVSVLIGFTLAFNVAFGEQITAFRTPWMSFIFIMRTVLGDSDMSAVYAVSPTLGALLILMYVVAVFFVILNLFYAIIVMTLSEAKTTEDLKSERSRAQTTDRLKNIWALIKVNLRLELRFRVTFPGLYARLQNKKKGQIQKEKSRDQMVVSRKIQNTNEDVLALGPGNPVWGRRPKRVIAKIGGGGEQEIEDAQSSESEESEVDLGPVRNQDQLLGVHMLDTFNKSGTLKDKMSGHSIPGTQPAGDKLEDEAIDLIIDATKHIAAGVV</sequence>
<feature type="transmembrane region" description="Helical" evidence="9">
    <location>
        <begin position="465"/>
        <end position="487"/>
    </location>
</feature>
<gene>
    <name evidence="12" type="ORF">PGLA2088_LOCUS19504</name>
</gene>
<evidence type="ECO:0008006" key="14">
    <source>
        <dbReference type="Google" id="ProtNLM"/>
    </source>
</evidence>
<dbReference type="PANTHER" id="PTHR10877:SF183">
    <property type="entry name" value="AT14535P-RELATED"/>
    <property type="match status" value="1"/>
</dbReference>
<evidence type="ECO:0000259" key="11">
    <source>
        <dbReference type="Pfam" id="PF20519"/>
    </source>
</evidence>
<name>A0A813JF92_POLGL</name>
<keyword evidence="6" id="KW-0325">Glycoprotein</keyword>
<feature type="transmembrane region" description="Helical" evidence="9">
    <location>
        <begin position="432"/>
        <end position="453"/>
    </location>
</feature>
<organism evidence="12 13">
    <name type="scientific">Polarella glacialis</name>
    <name type="common">Dinoflagellate</name>
    <dbReference type="NCBI Taxonomy" id="89957"/>
    <lineage>
        <taxon>Eukaryota</taxon>
        <taxon>Sar</taxon>
        <taxon>Alveolata</taxon>
        <taxon>Dinophyceae</taxon>
        <taxon>Suessiales</taxon>
        <taxon>Suessiaceae</taxon>
        <taxon>Polarella</taxon>
    </lineage>
</organism>
<keyword evidence="5 9" id="KW-0472">Membrane</keyword>
<evidence type="ECO:0000313" key="13">
    <source>
        <dbReference type="Proteomes" id="UP000626109"/>
    </source>
</evidence>
<feature type="region of interest" description="Disordered" evidence="8">
    <location>
        <begin position="621"/>
        <end position="642"/>
    </location>
</feature>
<evidence type="ECO:0000256" key="6">
    <source>
        <dbReference type="ARBA" id="ARBA00023180"/>
    </source>
</evidence>
<evidence type="ECO:0000256" key="7">
    <source>
        <dbReference type="PIRSR" id="PIRSR603915-2"/>
    </source>
</evidence>
<dbReference type="AlphaFoldDB" id="A0A813JF92"/>
<feature type="disulfide bond" evidence="7">
    <location>
        <begin position="144"/>
        <end position="157"/>
    </location>
</feature>
<evidence type="ECO:0000259" key="10">
    <source>
        <dbReference type="Pfam" id="PF08016"/>
    </source>
</evidence>
<dbReference type="PANTHER" id="PTHR10877">
    <property type="entry name" value="POLYCYSTIN FAMILY MEMBER"/>
    <property type="match status" value="1"/>
</dbReference>
<comment type="subcellular location">
    <subcellularLocation>
        <location evidence="1">Membrane</location>
        <topology evidence="1">Multi-pass membrane protein</topology>
    </subcellularLocation>
</comment>
<dbReference type="InterPro" id="IPR003915">
    <property type="entry name" value="PKD_2"/>
</dbReference>
<feature type="transmembrane region" description="Helical" evidence="9">
    <location>
        <begin position="392"/>
        <end position="412"/>
    </location>
</feature>
<evidence type="ECO:0000313" key="12">
    <source>
        <dbReference type="EMBL" id="CAE8675705.1"/>
    </source>
</evidence>
<dbReference type="Pfam" id="PF08016">
    <property type="entry name" value="PKD_channel"/>
    <property type="match status" value="1"/>
</dbReference>
<feature type="transmembrane region" description="Helical" evidence="9">
    <location>
        <begin position="30"/>
        <end position="53"/>
    </location>
</feature>
<keyword evidence="4 9" id="KW-1133">Transmembrane helix</keyword>
<dbReference type="EMBL" id="CAJNNW010025131">
    <property type="protein sequence ID" value="CAE8675705.1"/>
    <property type="molecule type" value="Genomic_DNA"/>
</dbReference>
<evidence type="ECO:0000256" key="8">
    <source>
        <dbReference type="SAM" id="MobiDB-lite"/>
    </source>
</evidence>
<comment type="caution">
    <text evidence="12">The sequence shown here is derived from an EMBL/GenBank/DDBJ whole genome shotgun (WGS) entry which is preliminary data.</text>
</comment>